<accession>A0AAV7QJB4</accession>
<evidence type="ECO:0000313" key="2">
    <source>
        <dbReference type="Proteomes" id="UP001066276"/>
    </source>
</evidence>
<organism evidence="1 2">
    <name type="scientific">Pleurodeles waltl</name>
    <name type="common">Iberian ribbed newt</name>
    <dbReference type="NCBI Taxonomy" id="8319"/>
    <lineage>
        <taxon>Eukaryota</taxon>
        <taxon>Metazoa</taxon>
        <taxon>Chordata</taxon>
        <taxon>Craniata</taxon>
        <taxon>Vertebrata</taxon>
        <taxon>Euteleostomi</taxon>
        <taxon>Amphibia</taxon>
        <taxon>Batrachia</taxon>
        <taxon>Caudata</taxon>
        <taxon>Salamandroidea</taxon>
        <taxon>Salamandridae</taxon>
        <taxon>Pleurodelinae</taxon>
        <taxon>Pleurodeles</taxon>
    </lineage>
</organism>
<protein>
    <submittedName>
        <fullName evidence="1">Uncharacterized protein</fullName>
    </submittedName>
</protein>
<reference evidence="1" key="1">
    <citation type="journal article" date="2022" name="bioRxiv">
        <title>Sequencing and chromosome-scale assembly of the giantPleurodeles waltlgenome.</title>
        <authorList>
            <person name="Brown T."/>
            <person name="Elewa A."/>
            <person name="Iarovenko S."/>
            <person name="Subramanian E."/>
            <person name="Araus A.J."/>
            <person name="Petzold A."/>
            <person name="Susuki M."/>
            <person name="Suzuki K.-i.T."/>
            <person name="Hayashi T."/>
            <person name="Toyoda A."/>
            <person name="Oliveira C."/>
            <person name="Osipova E."/>
            <person name="Leigh N.D."/>
            <person name="Simon A."/>
            <person name="Yun M.H."/>
        </authorList>
    </citation>
    <scope>NUCLEOTIDE SEQUENCE</scope>
    <source>
        <strain evidence="1">20211129_DDA</strain>
        <tissue evidence="1">Liver</tissue>
    </source>
</reference>
<proteinExistence type="predicted"/>
<dbReference type="Proteomes" id="UP001066276">
    <property type="component" value="Chromosome 6"/>
</dbReference>
<sequence length="70" mass="7603">MRAANESLTAWDAMISDGPSALPSASLRGEEERRQPCQAFAAYLKALSAMDRIQSAAGSKDIYRAAIEVW</sequence>
<gene>
    <name evidence="1" type="ORF">NDU88_005536</name>
</gene>
<keyword evidence="2" id="KW-1185">Reference proteome</keyword>
<dbReference type="AlphaFoldDB" id="A0AAV7QJB4"/>
<comment type="caution">
    <text evidence="1">The sequence shown here is derived from an EMBL/GenBank/DDBJ whole genome shotgun (WGS) entry which is preliminary data.</text>
</comment>
<name>A0AAV7QJB4_PLEWA</name>
<evidence type="ECO:0000313" key="1">
    <source>
        <dbReference type="EMBL" id="KAJ1139159.1"/>
    </source>
</evidence>
<dbReference type="EMBL" id="JANPWB010000010">
    <property type="protein sequence ID" value="KAJ1139159.1"/>
    <property type="molecule type" value="Genomic_DNA"/>
</dbReference>